<dbReference type="PROSITE" id="PS50294">
    <property type="entry name" value="WD_REPEATS_REGION"/>
    <property type="match status" value="1"/>
</dbReference>
<dbReference type="InterPro" id="IPR036322">
    <property type="entry name" value="WD40_repeat_dom_sf"/>
</dbReference>
<reference evidence="4" key="1">
    <citation type="journal article" date="2013" name="Genome Announc.">
        <title>Draft genome sequence of the ascomycete Phaeoacremonium aleophilum strain UCR-PA7, a causal agent of the esca disease complex in grapevines.</title>
        <authorList>
            <person name="Blanco-Ulate B."/>
            <person name="Rolshausen P."/>
            <person name="Cantu D."/>
        </authorList>
    </citation>
    <scope>NUCLEOTIDE SEQUENCE [LARGE SCALE GENOMIC DNA]</scope>
    <source>
        <strain evidence="4">UCR-PA7</strain>
    </source>
</reference>
<feature type="compositionally biased region" description="Acidic residues" evidence="2">
    <location>
        <begin position="95"/>
        <end position="105"/>
    </location>
</feature>
<dbReference type="InterPro" id="IPR015943">
    <property type="entry name" value="WD40/YVTN_repeat-like_dom_sf"/>
</dbReference>
<feature type="compositionally biased region" description="Acidic residues" evidence="2">
    <location>
        <begin position="64"/>
        <end position="73"/>
    </location>
</feature>
<feature type="compositionally biased region" description="Basic and acidic residues" evidence="2">
    <location>
        <begin position="50"/>
        <end position="63"/>
    </location>
</feature>
<protein>
    <submittedName>
        <fullName evidence="3">Putative wd repeat-containing protein</fullName>
    </submittedName>
</protein>
<dbReference type="eggNOG" id="ENOG502QPI7">
    <property type="taxonomic scope" value="Eukaryota"/>
</dbReference>
<proteinExistence type="predicted"/>
<evidence type="ECO:0000313" key="3">
    <source>
        <dbReference type="EMBL" id="EON96940.1"/>
    </source>
</evidence>
<dbReference type="Proteomes" id="UP000014074">
    <property type="component" value="Unassembled WGS sequence"/>
</dbReference>
<dbReference type="EMBL" id="KB933309">
    <property type="protein sequence ID" value="EON96940.1"/>
    <property type="molecule type" value="Genomic_DNA"/>
</dbReference>
<dbReference type="PANTHER" id="PTHR43991">
    <property type="entry name" value="WD REPEAT PROTEIN (AFU_ORTHOLOGUE AFUA_8G05640)-RELATED"/>
    <property type="match status" value="1"/>
</dbReference>
<dbReference type="RefSeq" id="XP_007918279.1">
    <property type="nucleotide sequence ID" value="XM_007920088.1"/>
</dbReference>
<organism evidence="3 4">
    <name type="scientific">Phaeoacremonium minimum (strain UCR-PA7)</name>
    <name type="common">Esca disease fungus</name>
    <name type="synonym">Togninia minima</name>
    <dbReference type="NCBI Taxonomy" id="1286976"/>
    <lineage>
        <taxon>Eukaryota</taxon>
        <taxon>Fungi</taxon>
        <taxon>Dikarya</taxon>
        <taxon>Ascomycota</taxon>
        <taxon>Pezizomycotina</taxon>
        <taxon>Sordariomycetes</taxon>
        <taxon>Sordariomycetidae</taxon>
        <taxon>Togniniales</taxon>
        <taxon>Togniniaceae</taxon>
        <taxon>Phaeoacremonium</taxon>
    </lineage>
</organism>
<dbReference type="KEGG" id="tmn:UCRPA7_7560"/>
<dbReference type="InterPro" id="IPR001680">
    <property type="entry name" value="WD40_rpt"/>
</dbReference>
<dbReference type="SUPFAM" id="SSF50978">
    <property type="entry name" value="WD40 repeat-like"/>
    <property type="match status" value="1"/>
</dbReference>
<keyword evidence="4" id="KW-1185">Reference proteome</keyword>
<name>R8BCC7_PHAM7</name>
<sequence>MRPDDHYFDSSPPPPAPYSNWPDDQQSEIADSRNTSFPYSNGFLEDEDARNEQELQEEDHGVDYDEDMSDDDGGVPLWLMNEGGFHGVLLPALEDDTDASDEDSDMANLGHPHNGAVTDNPIQPQEDAAFAPPIPFDTFMDMQDQLQFVPTQATNPPVVSQQLEQLAGFFADEAGGFDGNHPTALSNPNPNTLGPENPGLFDFLRHWAWQSRCLQGLARERGRYPWLPQVNLQASERVPFIGVNHLEGDRFDFQGIDWMKLGVTRREARERRLLTYKNYVNKPGSDRWQHMDVVIPRSESFFRFRRMDVRRNVHLSHFQLRNVLASTSRSQVFYTGNSTVHQFNPISGESRVAMTMLDTSGTHISTLAADHGILIAGGFNGEYCLRRLDSDLEGESEQCYEGTITNAASNITNHVQLHLSRSSSSPRAAFASNDTGFRILDIESETFLSESIFPYPLNCSAMSPDRRLRVMVGDHYNAIITTTDGDGRCEILQELTGHRDFGFACDWADDGWTVATGFQDKAVKIWDARRWTNSQGVSTPVCTIRAEMAGVRSLRFSPLGSGKRVLVAAEEADYVDIIDAQTFRRKQTIDLFGEIGGASFANDGQDLYVLCCDRVRGGVLQLERCGLGTEATHDPTHQFGEPRWKDNSFDWPEYPTTSRRVARASETRRRRRALAAGELEPF</sequence>
<feature type="region of interest" description="Disordered" evidence="2">
    <location>
        <begin position="95"/>
        <end position="114"/>
    </location>
</feature>
<dbReference type="PROSITE" id="PS50082">
    <property type="entry name" value="WD_REPEATS_2"/>
    <property type="match status" value="1"/>
</dbReference>
<accession>R8BCC7</accession>
<feature type="region of interest" description="Disordered" evidence="2">
    <location>
        <begin position="1"/>
        <end position="77"/>
    </location>
</feature>
<evidence type="ECO:0000313" key="4">
    <source>
        <dbReference type="Proteomes" id="UP000014074"/>
    </source>
</evidence>
<dbReference type="PANTHER" id="PTHR43991:SF12">
    <property type="entry name" value="WD REPEAT PROTEIN (AFU_ORTHOLOGUE AFUA_8G05640)"/>
    <property type="match status" value="1"/>
</dbReference>
<dbReference type="SMART" id="SM00320">
    <property type="entry name" value="WD40"/>
    <property type="match status" value="2"/>
</dbReference>
<evidence type="ECO:0000256" key="1">
    <source>
        <dbReference type="PROSITE-ProRule" id="PRU00221"/>
    </source>
</evidence>
<feature type="compositionally biased region" description="Polar residues" evidence="2">
    <location>
        <begin position="27"/>
        <end position="39"/>
    </location>
</feature>
<dbReference type="AlphaFoldDB" id="R8BCC7"/>
<evidence type="ECO:0000256" key="2">
    <source>
        <dbReference type="SAM" id="MobiDB-lite"/>
    </source>
</evidence>
<dbReference type="Gene3D" id="2.130.10.10">
    <property type="entry name" value="YVTN repeat-like/Quinoprotein amine dehydrogenase"/>
    <property type="match status" value="2"/>
</dbReference>
<dbReference type="HOGENOM" id="CLU_010671_2_1_1"/>
<gene>
    <name evidence="3" type="ORF">UCRPA7_7560</name>
</gene>
<dbReference type="GeneID" id="19328330"/>
<dbReference type="OrthoDB" id="20669at2759"/>
<keyword evidence="1" id="KW-0853">WD repeat</keyword>
<feature type="repeat" description="WD" evidence="1">
    <location>
        <begin position="495"/>
        <end position="527"/>
    </location>
</feature>